<protein>
    <submittedName>
        <fullName evidence="1">Uncharacterized protein</fullName>
    </submittedName>
</protein>
<accession>A0ABX2C0S5</accession>
<evidence type="ECO:0000313" key="2">
    <source>
        <dbReference type="Proteomes" id="UP000652198"/>
    </source>
</evidence>
<name>A0ABX2C0S5_9BURK</name>
<gene>
    <name evidence="1" type="ORF">GNZ12_30695</name>
</gene>
<evidence type="ECO:0000313" key="1">
    <source>
        <dbReference type="EMBL" id="NPT45615.1"/>
    </source>
</evidence>
<dbReference type="RefSeq" id="WP_172315893.1">
    <property type="nucleotide sequence ID" value="NZ_WOEY01000122.1"/>
</dbReference>
<dbReference type="EMBL" id="WOEY01000122">
    <property type="protein sequence ID" value="NPT45615.1"/>
    <property type="molecule type" value="Genomic_DNA"/>
</dbReference>
<reference evidence="1 2" key="1">
    <citation type="submission" date="2019-11" db="EMBL/GenBank/DDBJ databases">
        <title>Metabolism of dissolved organic matter in forest soils.</title>
        <authorList>
            <person name="Cyle K.T."/>
            <person name="Wilhelm R.C."/>
            <person name="Martinez C.E."/>
        </authorList>
    </citation>
    <scope>NUCLEOTIDE SEQUENCE [LARGE SCALE GENOMIC DNA]</scope>
    <source>
        <strain evidence="1 2">1N</strain>
    </source>
</reference>
<dbReference type="Proteomes" id="UP000652198">
    <property type="component" value="Unassembled WGS sequence"/>
</dbReference>
<comment type="caution">
    <text evidence="1">The sequence shown here is derived from an EMBL/GenBank/DDBJ whole genome shotgun (WGS) entry which is preliminary data.</text>
</comment>
<proteinExistence type="predicted"/>
<keyword evidence="2" id="KW-1185">Reference proteome</keyword>
<organism evidence="1 2">
    <name type="scientific">Paraburkholderia solitsugae</name>
    <dbReference type="NCBI Taxonomy" id="2675748"/>
    <lineage>
        <taxon>Bacteria</taxon>
        <taxon>Pseudomonadati</taxon>
        <taxon>Pseudomonadota</taxon>
        <taxon>Betaproteobacteria</taxon>
        <taxon>Burkholderiales</taxon>
        <taxon>Burkholderiaceae</taxon>
        <taxon>Paraburkholderia</taxon>
    </lineage>
</organism>
<sequence length="150" mass="16545">MPNSHSDTDVVGPEILACSGGHSTHQFAPPSVEKFGLENAREVFARASKISHPVTTRAAGNRFMLETDEHVIVDSGGEECISAGNIWRVNRLDRGHDPVMVTEVQHRTGPRTVLDGRFDERPLMSDESSYASRQIRDRLGAGSQFSRELC</sequence>